<dbReference type="GO" id="GO:0016042">
    <property type="term" value="P:lipid catabolic process"/>
    <property type="evidence" value="ECO:0007669"/>
    <property type="project" value="UniProtKB-KW"/>
</dbReference>
<name>A0A1Q4V6U5_9ACTN</name>
<gene>
    <name evidence="6" type="ORF">AB852_19100</name>
</gene>
<evidence type="ECO:0000256" key="3">
    <source>
        <dbReference type="ARBA" id="ARBA00023098"/>
    </source>
</evidence>
<dbReference type="PANTHER" id="PTHR10272:SF0">
    <property type="entry name" value="PLATELET-ACTIVATING FACTOR ACETYLHYDROLASE"/>
    <property type="match status" value="1"/>
</dbReference>
<dbReference type="RefSeq" id="WP_073790014.1">
    <property type="nucleotide sequence ID" value="NZ_LFBV01000004.1"/>
</dbReference>
<comment type="caution">
    <text evidence="6">The sequence shown here is derived from an EMBL/GenBank/DDBJ whole genome shotgun (WGS) entry which is preliminary data.</text>
</comment>
<dbReference type="SUPFAM" id="SSF53474">
    <property type="entry name" value="alpha/beta-Hydrolases"/>
    <property type="match status" value="1"/>
</dbReference>
<proteinExistence type="predicted"/>
<keyword evidence="5" id="KW-0732">Signal</keyword>
<keyword evidence="7" id="KW-1185">Reference proteome</keyword>
<evidence type="ECO:0000256" key="2">
    <source>
        <dbReference type="ARBA" id="ARBA00022963"/>
    </source>
</evidence>
<dbReference type="EMBL" id="LFBV01000004">
    <property type="protein sequence ID" value="OKH93561.1"/>
    <property type="molecule type" value="Genomic_DNA"/>
</dbReference>
<dbReference type="InterPro" id="IPR029058">
    <property type="entry name" value="AB_hydrolase_fold"/>
</dbReference>
<keyword evidence="2" id="KW-0442">Lipid degradation</keyword>
<evidence type="ECO:0000313" key="7">
    <source>
        <dbReference type="Proteomes" id="UP000186455"/>
    </source>
</evidence>
<evidence type="ECO:0000256" key="5">
    <source>
        <dbReference type="SAM" id="SignalP"/>
    </source>
</evidence>
<dbReference type="PANTHER" id="PTHR10272">
    <property type="entry name" value="PLATELET-ACTIVATING FACTOR ACETYLHYDROLASE"/>
    <property type="match status" value="1"/>
</dbReference>
<evidence type="ECO:0000256" key="1">
    <source>
        <dbReference type="ARBA" id="ARBA00022801"/>
    </source>
</evidence>
<evidence type="ECO:0000256" key="4">
    <source>
        <dbReference type="SAM" id="MobiDB-lite"/>
    </source>
</evidence>
<dbReference type="AlphaFoldDB" id="A0A1Q4V6U5"/>
<evidence type="ECO:0000313" key="6">
    <source>
        <dbReference type="EMBL" id="OKH93561.1"/>
    </source>
</evidence>
<dbReference type="GO" id="GO:0003847">
    <property type="term" value="F:1-alkyl-2-acetylglycerophosphocholine esterase activity"/>
    <property type="evidence" value="ECO:0007669"/>
    <property type="project" value="TreeGrafter"/>
</dbReference>
<keyword evidence="3" id="KW-0443">Lipid metabolism</keyword>
<dbReference type="Proteomes" id="UP000186455">
    <property type="component" value="Unassembled WGS sequence"/>
</dbReference>
<feature type="signal peptide" evidence="5">
    <location>
        <begin position="1"/>
        <end position="27"/>
    </location>
</feature>
<organism evidence="6 7">
    <name type="scientific">Streptomyces uncialis</name>
    <dbReference type="NCBI Taxonomy" id="1048205"/>
    <lineage>
        <taxon>Bacteria</taxon>
        <taxon>Bacillati</taxon>
        <taxon>Actinomycetota</taxon>
        <taxon>Actinomycetes</taxon>
        <taxon>Kitasatosporales</taxon>
        <taxon>Streptomycetaceae</taxon>
        <taxon>Streptomyces</taxon>
    </lineage>
</organism>
<dbReference type="Gene3D" id="3.40.50.1820">
    <property type="entry name" value="alpha/beta hydrolase"/>
    <property type="match status" value="1"/>
</dbReference>
<reference evidence="6 7" key="1">
    <citation type="submission" date="2015-06" db="EMBL/GenBank/DDBJ databases">
        <title>Cloning and characterization of the uncialamcin biosynthetic gene cluster.</title>
        <authorList>
            <person name="Yan X."/>
            <person name="Huang T."/>
            <person name="Ge H."/>
            <person name="Shen B."/>
        </authorList>
    </citation>
    <scope>NUCLEOTIDE SEQUENCE [LARGE SCALE GENOMIC DNA]</scope>
    <source>
        <strain evidence="6 7">DCA2648</strain>
    </source>
</reference>
<accession>A0A1Q4V6U5</accession>
<dbReference type="STRING" id="1048205.AB852_19100"/>
<feature type="region of interest" description="Disordered" evidence="4">
    <location>
        <begin position="26"/>
        <end position="68"/>
    </location>
</feature>
<feature type="chain" id="PRO_5012999116" evidence="5">
    <location>
        <begin position="28"/>
        <end position="396"/>
    </location>
</feature>
<keyword evidence="1 6" id="KW-0378">Hydrolase</keyword>
<protein>
    <submittedName>
        <fullName evidence="6">Acetylhydrolase</fullName>
    </submittedName>
</protein>
<sequence length="396" mass="42630">MTRIRRGAVAALLLLALPLTLAGPASAAPSAGAARTAPVPPLELPAPTGKHAVGTSTFQLKDRSRTDHWVPSSGARKLLVSMHYPAREGTGKPAARPYMSAEESRLLLTRTGMGQLIPAEHADKVAATRTHARDRAVPARGKHPLVVLSPGFSLPRTSLTLLAEELASRGYVVASVDHPYESEATAYPGQGVLPCTSCRTLEQAGDIRAYAAVSVGRAKDVSFLLDRLTDNRPPWRHARMIDDRRIGMAGHSIGGNSAAQTMATDPRVRAGVNMDGSFIQEVPATGIGNRPFMLLGEGHDQAKDEFWSWHSNWPRLDGWKRWLTVDGSHHLSFVDGPALADGIPGAPRNPALSGKRSAEITRGYVTAFFDQHLRGIARPVLDGPTPDNPEVVFHQR</sequence>
<dbReference type="Pfam" id="PF03403">
    <property type="entry name" value="PAF-AH_p_II"/>
    <property type="match status" value="1"/>
</dbReference>
<feature type="compositionally biased region" description="Low complexity" evidence="4">
    <location>
        <begin position="26"/>
        <end position="37"/>
    </location>
</feature>